<keyword evidence="2" id="KW-0812">Transmembrane</keyword>
<dbReference type="AlphaFoldDB" id="A0A067SU63"/>
<dbReference type="Proteomes" id="UP000027222">
    <property type="component" value="Unassembled WGS sequence"/>
</dbReference>
<name>A0A067SU63_GALM3</name>
<keyword evidence="2" id="KW-1133">Transmembrane helix</keyword>
<keyword evidence="2" id="KW-0472">Membrane</keyword>
<feature type="transmembrane region" description="Helical" evidence="2">
    <location>
        <begin position="21"/>
        <end position="46"/>
    </location>
</feature>
<dbReference type="PANTHER" id="PTHR40465">
    <property type="entry name" value="CHROMOSOME 1, WHOLE GENOME SHOTGUN SEQUENCE"/>
    <property type="match status" value="1"/>
</dbReference>
<sequence>MTYYLKRQDSEFKRTRVLLYSIIRLTIETGSLTAAIAILSLILVFLPGKPTYYQTSVAVLGKVYSNSMMVLLNSRMRIRGSNDPSISTFEVPIISNGATMRFSVDVERPDCSLQGGILITREEVSFPPSKKMSREAINGLTDRPDDLVKT</sequence>
<dbReference type="OrthoDB" id="3070057at2759"/>
<feature type="region of interest" description="Disordered" evidence="1">
    <location>
        <begin position="130"/>
        <end position="150"/>
    </location>
</feature>
<evidence type="ECO:0000259" key="3">
    <source>
        <dbReference type="Pfam" id="PF20152"/>
    </source>
</evidence>
<evidence type="ECO:0000256" key="2">
    <source>
        <dbReference type="SAM" id="Phobius"/>
    </source>
</evidence>
<dbReference type="InterPro" id="IPR045339">
    <property type="entry name" value="DUF6534"/>
</dbReference>
<keyword evidence="5" id="KW-1185">Reference proteome</keyword>
<protein>
    <recommendedName>
        <fullName evidence="3">DUF6534 domain-containing protein</fullName>
    </recommendedName>
</protein>
<accession>A0A067SU63</accession>
<dbReference type="HOGENOM" id="CLU_1740638_0_0_1"/>
<proteinExistence type="predicted"/>
<gene>
    <name evidence="4" type="ORF">GALMADRAFT_797189</name>
</gene>
<dbReference type="PANTHER" id="PTHR40465:SF1">
    <property type="entry name" value="DUF6534 DOMAIN-CONTAINING PROTEIN"/>
    <property type="match status" value="1"/>
</dbReference>
<organism evidence="4 5">
    <name type="scientific">Galerina marginata (strain CBS 339.88)</name>
    <dbReference type="NCBI Taxonomy" id="685588"/>
    <lineage>
        <taxon>Eukaryota</taxon>
        <taxon>Fungi</taxon>
        <taxon>Dikarya</taxon>
        <taxon>Basidiomycota</taxon>
        <taxon>Agaricomycotina</taxon>
        <taxon>Agaricomycetes</taxon>
        <taxon>Agaricomycetidae</taxon>
        <taxon>Agaricales</taxon>
        <taxon>Agaricineae</taxon>
        <taxon>Strophariaceae</taxon>
        <taxon>Galerina</taxon>
    </lineage>
</organism>
<evidence type="ECO:0000313" key="4">
    <source>
        <dbReference type="EMBL" id="KDR71254.1"/>
    </source>
</evidence>
<reference evidence="5" key="1">
    <citation type="journal article" date="2014" name="Proc. Natl. Acad. Sci. U.S.A.">
        <title>Extensive sampling of basidiomycete genomes demonstrates inadequacy of the white-rot/brown-rot paradigm for wood decay fungi.</title>
        <authorList>
            <person name="Riley R."/>
            <person name="Salamov A.A."/>
            <person name="Brown D.W."/>
            <person name="Nagy L.G."/>
            <person name="Floudas D."/>
            <person name="Held B.W."/>
            <person name="Levasseur A."/>
            <person name="Lombard V."/>
            <person name="Morin E."/>
            <person name="Otillar R."/>
            <person name="Lindquist E.A."/>
            <person name="Sun H."/>
            <person name="LaButti K.M."/>
            <person name="Schmutz J."/>
            <person name="Jabbour D."/>
            <person name="Luo H."/>
            <person name="Baker S.E."/>
            <person name="Pisabarro A.G."/>
            <person name="Walton J.D."/>
            <person name="Blanchette R.A."/>
            <person name="Henrissat B."/>
            <person name="Martin F."/>
            <person name="Cullen D."/>
            <person name="Hibbett D.S."/>
            <person name="Grigoriev I.V."/>
        </authorList>
    </citation>
    <scope>NUCLEOTIDE SEQUENCE [LARGE SCALE GENOMIC DNA]</scope>
    <source>
        <strain evidence="5">CBS 339.88</strain>
    </source>
</reference>
<dbReference type="Pfam" id="PF20152">
    <property type="entry name" value="DUF6534"/>
    <property type="match status" value="1"/>
</dbReference>
<evidence type="ECO:0000313" key="5">
    <source>
        <dbReference type="Proteomes" id="UP000027222"/>
    </source>
</evidence>
<feature type="transmembrane region" description="Helical" evidence="2">
    <location>
        <begin position="52"/>
        <end position="72"/>
    </location>
</feature>
<evidence type="ECO:0000256" key="1">
    <source>
        <dbReference type="SAM" id="MobiDB-lite"/>
    </source>
</evidence>
<dbReference type="EMBL" id="KL142393">
    <property type="protein sequence ID" value="KDR71254.1"/>
    <property type="molecule type" value="Genomic_DNA"/>
</dbReference>
<feature type="domain" description="DUF6534" evidence="3">
    <location>
        <begin position="1"/>
        <end position="76"/>
    </location>
</feature>